<dbReference type="InterPro" id="IPR003439">
    <property type="entry name" value="ABC_transporter-like_ATP-bd"/>
</dbReference>
<name>A0A7X2Z857_9BACL</name>
<dbReference type="RefSeq" id="WP_155614197.1">
    <property type="nucleotide sequence ID" value="NZ_WNZX01000003.1"/>
</dbReference>
<evidence type="ECO:0000256" key="1">
    <source>
        <dbReference type="ARBA" id="ARBA00022448"/>
    </source>
</evidence>
<keyword evidence="4" id="KW-0677">Repeat</keyword>
<evidence type="ECO:0000256" key="6">
    <source>
        <dbReference type="ARBA" id="ARBA00022840"/>
    </source>
</evidence>
<dbReference type="GO" id="GO:0016887">
    <property type="term" value="F:ATP hydrolysis activity"/>
    <property type="evidence" value="ECO:0007669"/>
    <property type="project" value="InterPro"/>
</dbReference>
<dbReference type="PROSITE" id="PS50893">
    <property type="entry name" value="ABC_TRANSPORTER_2"/>
    <property type="match status" value="2"/>
</dbReference>
<sequence>MVEQEELALSLRGLCKSYSGIQVLHRINLDIRRGEIHCLAGQNGAGKSTIIRAVSGVERPDSGTIELEGRPVRFNNPHDSQREGIFTIYQELSLVPGLSIAENIFLSDLPRGAGGVLNWRTMRERAREALEWLGINIDVNQPVSSLTTAQQQGVELAKVLHVAKTLHGRPPIILLDEPTATLPAQDVKRLLQVLKSLQKQGVTFIYISHRMDEVFEICQRITVLRDGRKVGTYEVDQTTPADIVRAMIGRNLGGSLLGESLGGGEKPRYGLGGDPGHAALSVENLHDGSVLHDISFKLHRGEVLGVAGLVGSGQSELAACLFGARERISGKITINGRPTKLRSPSEAIRAGIGLLPQSRKTEGLVLNMSVTENVTMASLSDVSRYSVINRNREEQSARELGLSLNIKMRGPDQKVVNLSGGNQQKVVLAKWLASQTKILIFDEPTRGIDVGAKEEIYKLIGEFVREGGSVLLMSSELPETLMCDRILVIARGRIVGEFLHDEVDPHGDVVIAQCY</sequence>
<keyword evidence="1" id="KW-0813">Transport</keyword>
<evidence type="ECO:0000256" key="4">
    <source>
        <dbReference type="ARBA" id="ARBA00022737"/>
    </source>
</evidence>
<dbReference type="Proteomes" id="UP000450917">
    <property type="component" value="Unassembled WGS sequence"/>
</dbReference>
<keyword evidence="3" id="KW-0762">Sugar transport</keyword>
<evidence type="ECO:0000259" key="9">
    <source>
        <dbReference type="PROSITE" id="PS50893"/>
    </source>
</evidence>
<dbReference type="InterPro" id="IPR017871">
    <property type="entry name" value="ABC_transporter-like_CS"/>
</dbReference>
<dbReference type="AlphaFoldDB" id="A0A7X2Z857"/>
<evidence type="ECO:0000256" key="7">
    <source>
        <dbReference type="ARBA" id="ARBA00022967"/>
    </source>
</evidence>
<dbReference type="CDD" id="cd03216">
    <property type="entry name" value="ABC_Carb_Monos_I"/>
    <property type="match status" value="1"/>
</dbReference>
<dbReference type="Pfam" id="PF00005">
    <property type="entry name" value="ABC_tran"/>
    <property type="match status" value="2"/>
</dbReference>
<dbReference type="SMART" id="SM00382">
    <property type="entry name" value="AAA"/>
    <property type="match status" value="2"/>
</dbReference>
<keyword evidence="7" id="KW-1278">Translocase</keyword>
<dbReference type="EMBL" id="WNZX01000003">
    <property type="protein sequence ID" value="MUG70110.1"/>
    <property type="molecule type" value="Genomic_DNA"/>
</dbReference>
<gene>
    <name evidence="10" type="ORF">GNP93_05390</name>
</gene>
<keyword evidence="5" id="KW-0547">Nucleotide-binding</keyword>
<feature type="domain" description="ABC transporter" evidence="9">
    <location>
        <begin position="276"/>
        <end position="514"/>
    </location>
</feature>
<comment type="caution">
    <text evidence="10">The sequence shown here is derived from an EMBL/GenBank/DDBJ whole genome shotgun (WGS) entry which is preliminary data.</text>
</comment>
<evidence type="ECO:0000256" key="3">
    <source>
        <dbReference type="ARBA" id="ARBA00022597"/>
    </source>
</evidence>
<dbReference type="PANTHER" id="PTHR43790">
    <property type="entry name" value="CARBOHYDRATE TRANSPORT ATP-BINDING PROTEIN MG119-RELATED"/>
    <property type="match status" value="1"/>
</dbReference>
<dbReference type="InterPro" id="IPR050107">
    <property type="entry name" value="ABC_carbohydrate_import_ATPase"/>
</dbReference>
<organism evidence="10 11">
    <name type="scientific">Paenibacillus validus</name>
    <dbReference type="NCBI Taxonomy" id="44253"/>
    <lineage>
        <taxon>Bacteria</taxon>
        <taxon>Bacillati</taxon>
        <taxon>Bacillota</taxon>
        <taxon>Bacilli</taxon>
        <taxon>Bacillales</taxon>
        <taxon>Paenibacillaceae</taxon>
        <taxon>Paenibacillus</taxon>
    </lineage>
</organism>
<dbReference type="CDD" id="cd03215">
    <property type="entry name" value="ABC_Carb_Monos_II"/>
    <property type="match status" value="1"/>
</dbReference>
<keyword evidence="6 10" id="KW-0067">ATP-binding</keyword>
<protein>
    <submittedName>
        <fullName evidence="10">ATP-binding cassette domain-containing protein</fullName>
    </submittedName>
</protein>
<keyword evidence="2" id="KW-1003">Cell membrane</keyword>
<proteinExistence type="predicted"/>
<dbReference type="PANTHER" id="PTHR43790:SF3">
    <property type="entry name" value="D-ALLOSE IMPORT ATP-BINDING PROTEIN ALSA-RELATED"/>
    <property type="match status" value="1"/>
</dbReference>
<keyword evidence="8" id="KW-0472">Membrane</keyword>
<dbReference type="SUPFAM" id="SSF52540">
    <property type="entry name" value="P-loop containing nucleoside triphosphate hydrolases"/>
    <property type="match status" value="2"/>
</dbReference>
<evidence type="ECO:0000256" key="5">
    <source>
        <dbReference type="ARBA" id="ARBA00022741"/>
    </source>
</evidence>
<evidence type="ECO:0000313" key="11">
    <source>
        <dbReference type="Proteomes" id="UP000450917"/>
    </source>
</evidence>
<dbReference type="InterPro" id="IPR003593">
    <property type="entry name" value="AAA+_ATPase"/>
</dbReference>
<evidence type="ECO:0000256" key="2">
    <source>
        <dbReference type="ARBA" id="ARBA00022475"/>
    </source>
</evidence>
<evidence type="ECO:0000313" key="10">
    <source>
        <dbReference type="EMBL" id="MUG70110.1"/>
    </source>
</evidence>
<dbReference type="PROSITE" id="PS00211">
    <property type="entry name" value="ABC_TRANSPORTER_1"/>
    <property type="match status" value="1"/>
</dbReference>
<dbReference type="GO" id="GO:0005524">
    <property type="term" value="F:ATP binding"/>
    <property type="evidence" value="ECO:0007669"/>
    <property type="project" value="UniProtKB-KW"/>
</dbReference>
<accession>A0A7X2Z857</accession>
<dbReference type="InterPro" id="IPR027417">
    <property type="entry name" value="P-loop_NTPase"/>
</dbReference>
<evidence type="ECO:0000256" key="8">
    <source>
        <dbReference type="ARBA" id="ARBA00023136"/>
    </source>
</evidence>
<reference evidence="10 11" key="1">
    <citation type="submission" date="2019-11" db="EMBL/GenBank/DDBJ databases">
        <title>Draft genome sequences of five Paenibacillus species of dairy origin.</title>
        <authorList>
            <person name="Olajide A.M."/>
            <person name="Chen S."/>
            <person name="Lapointe G."/>
        </authorList>
    </citation>
    <scope>NUCLEOTIDE SEQUENCE [LARGE SCALE GENOMIC DNA]</scope>
    <source>
        <strain evidence="10 11">2CS3</strain>
    </source>
</reference>
<feature type="domain" description="ABC transporter" evidence="9">
    <location>
        <begin position="9"/>
        <end position="251"/>
    </location>
</feature>
<dbReference type="Gene3D" id="3.40.50.300">
    <property type="entry name" value="P-loop containing nucleotide triphosphate hydrolases"/>
    <property type="match status" value="2"/>
</dbReference>
<keyword evidence="11" id="KW-1185">Reference proteome</keyword>